<reference evidence="2" key="1">
    <citation type="journal article" date="2014" name="Front. Microbiol.">
        <title>High frequency of phylogenetically diverse reductive dehalogenase-homologous genes in deep subseafloor sedimentary metagenomes.</title>
        <authorList>
            <person name="Kawai M."/>
            <person name="Futagami T."/>
            <person name="Toyoda A."/>
            <person name="Takaki Y."/>
            <person name="Nishi S."/>
            <person name="Hori S."/>
            <person name="Arai W."/>
            <person name="Tsubouchi T."/>
            <person name="Morono Y."/>
            <person name="Uchiyama I."/>
            <person name="Ito T."/>
            <person name="Fujiyama A."/>
            <person name="Inagaki F."/>
            <person name="Takami H."/>
        </authorList>
    </citation>
    <scope>NUCLEOTIDE SEQUENCE</scope>
    <source>
        <strain evidence="2">Expedition CK06-06</strain>
    </source>
</reference>
<gene>
    <name evidence="2" type="ORF">S01H1_15430</name>
</gene>
<sequence>MAEWSKAAVLKTVECHSSVGSNPTPSARKINGIDFH</sequence>
<dbReference type="EMBL" id="BARS01008054">
    <property type="protein sequence ID" value="GAF73256.1"/>
    <property type="molecule type" value="Genomic_DNA"/>
</dbReference>
<name>X0SDN3_9ZZZZ</name>
<evidence type="ECO:0000313" key="2">
    <source>
        <dbReference type="EMBL" id="GAF73256.1"/>
    </source>
</evidence>
<organism evidence="2">
    <name type="scientific">marine sediment metagenome</name>
    <dbReference type="NCBI Taxonomy" id="412755"/>
    <lineage>
        <taxon>unclassified sequences</taxon>
        <taxon>metagenomes</taxon>
        <taxon>ecological metagenomes</taxon>
    </lineage>
</organism>
<feature type="non-terminal residue" evidence="2">
    <location>
        <position position="36"/>
    </location>
</feature>
<feature type="region of interest" description="Disordered" evidence="1">
    <location>
        <begin position="16"/>
        <end position="36"/>
    </location>
</feature>
<comment type="caution">
    <text evidence="2">The sequence shown here is derived from an EMBL/GenBank/DDBJ whole genome shotgun (WGS) entry which is preliminary data.</text>
</comment>
<dbReference type="AlphaFoldDB" id="X0SDN3"/>
<evidence type="ECO:0000256" key="1">
    <source>
        <dbReference type="SAM" id="MobiDB-lite"/>
    </source>
</evidence>
<accession>X0SDN3</accession>
<proteinExistence type="predicted"/>
<protein>
    <submittedName>
        <fullName evidence="2">Uncharacterized protein</fullName>
    </submittedName>
</protein>